<keyword evidence="5" id="KW-1185">Reference proteome</keyword>
<dbReference type="GO" id="GO:0009312">
    <property type="term" value="P:oligosaccharide biosynthetic process"/>
    <property type="evidence" value="ECO:0007669"/>
    <property type="project" value="InterPro"/>
</dbReference>
<dbReference type="EMBL" id="BJYZ01000028">
    <property type="protein sequence ID" value="GEO41515.1"/>
    <property type="molecule type" value="Genomic_DNA"/>
</dbReference>
<evidence type="ECO:0000313" key="5">
    <source>
        <dbReference type="Proteomes" id="UP000321523"/>
    </source>
</evidence>
<dbReference type="OrthoDB" id="9802097at2"/>
<dbReference type="AlphaFoldDB" id="A0A512DYI3"/>
<keyword evidence="2 4" id="KW-0808">Transferase</keyword>
<dbReference type="InterPro" id="IPR029063">
    <property type="entry name" value="SAM-dependent_MTases_sf"/>
</dbReference>
<dbReference type="GO" id="GO:0008757">
    <property type="term" value="F:S-adenosylmethionine-dependent methyltransferase activity"/>
    <property type="evidence" value="ECO:0007669"/>
    <property type="project" value="InterPro"/>
</dbReference>
<dbReference type="GO" id="GO:0032259">
    <property type="term" value="P:methylation"/>
    <property type="evidence" value="ECO:0007669"/>
    <property type="project" value="UniProtKB-KW"/>
</dbReference>
<proteinExistence type="predicted"/>
<organism evidence="4 5">
    <name type="scientific">Skermanella aerolata</name>
    <dbReference type="NCBI Taxonomy" id="393310"/>
    <lineage>
        <taxon>Bacteria</taxon>
        <taxon>Pseudomonadati</taxon>
        <taxon>Pseudomonadota</taxon>
        <taxon>Alphaproteobacteria</taxon>
        <taxon>Rhodospirillales</taxon>
        <taxon>Azospirillaceae</taxon>
        <taxon>Skermanella</taxon>
    </lineage>
</organism>
<reference evidence="4 5" key="1">
    <citation type="submission" date="2019-07" db="EMBL/GenBank/DDBJ databases">
        <title>Whole genome shotgun sequence of Skermanella aerolata NBRC 106429.</title>
        <authorList>
            <person name="Hosoyama A."/>
            <person name="Uohara A."/>
            <person name="Ohji S."/>
            <person name="Ichikawa N."/>
        </authorList>
    </citation>
    <scope>NUCLEOTIDE SEQUENCE [LARGE SCALE GENOMIC DNA]</scope>
    <source>
        <strain evidence="4 5">NBRC 106429</strain>
    </source>
</reference>
<evidence type="ECO:0000256" key="2">
    <source>
        <dbReference type="ARBA" id="ARBA00022679"/>
    </source>
</evidence>
<keyword evidence="1 4" id="KW-0489">Methyltransferase</keyword>
<dbReference type="RefSeq" id="WP_044432496.1">
    <property type="nucleotide sequence ID" value="NZ_BJYZ01000028.1"/>
</dbReference>
<comment type="caution">
    <text evidence="4">The sequence shown here is derived from an EMBL/GenBank/DDBJ whole genome shotgun (WGS) entry which is preliminary data.</text>
</comment>
<dbReference type="SUPFAM" id="SSF53335">
    <property type="entry name" value="S-adenosyl-L-methionine-dependent methyltransferases"/>
    <property type="match status" value="1"/>
</dbReference>
<name>A0A512DYI3_9PROT</name>
<sequence length="190" mass="21369">MKPSLPGSYFDDIYRRDPDPWRFASSAYEAAKYEDTLKALGDARYDSAFEIGCSIGVLTRQLAARCASLLSVDISPLALAQAVERNADLPHVRFERMEFPNQSREGSFDLILMSEVGYYLSMPDLDQAAQRCHDLLRTEGALLLVHYVRETDYPLTGDEVHERLLANPGFQAVTDRSTGDYRLTLLRKAG</sequence>
<dbReference type="PANTHER" id="PTHR43464">
    <property type="entry name" value="METHYLTRANSFERASE"/>
    <property type="match status" value="1"/>
</dbReference>
<protein>
    <submittedName>
        <fullName evidence="4">Methyltransferase</fullName>
    </submittedName>
</protein>
<dbReference type="Gene3D" id="3.40.50.150">
    <property type="entry name" value="Vaccinia Virus protein VP39"/>
    <property type="match status" value="1"/>
</dbReference>
<accession>A0A512DYI3</accession>
<dbReference type="CDD" id="cd02440">
    <property type="entry name" value="AdoMet_MTases"/>
    <property type="match status" value="1"/>
</dbReference>
<dbReference type="PANTHER" id="PTHR43464:SF19">
    <property type="entry name" value="UBIQUINONE BIOSYNTHESIS O-METHYLTRANSFERASE, MITOCHONDRIAL"/>
    <property type="match status" value="1"/>
</dbReference>
<gene>
    <name evidence="4" type="ORF">SAE02_56630</name>
</gene>
<evidence type="ECO:0000313" key="4">
    <source>
        <dbReference type="EMBL" id="GEO41515.1"/>
    </source>
</evidence>
<dbReference type="Pfam" id="PF05401">
    <property type="entry name" value="NodS"/>
    <property type="match status" value="1"/>
</dbReference>
<dbReference type="Proteomes" id="UP000321523">
    <property type="component" value="Unassembled WGS sequence"/>
</dbReference>
<dbReference type="InterPro" id="IPR008715">
    <property type="entry name" value="SAM-MeTfrase_NodS-like"/>
</dbReference>
<evidence type="ECO:0000256" key="1">
    <source>
        <dbReference type="ARBA" id="ARBA00022603"/>
    </source>
</evidence>
<evidence type="ECO:0000256" key="3">
    <source>
        <dbReference type="ARBA" id="ARBA00022691"/>
    </source>
</evidence>
<keyword evidence="3" id="KW-0949">S-adenosyl-L-methionine</keyword>